<accession>A0A3P8AUL0</accession>
<proteinExistence type="predicted"/>
<dbReference type="EMBL" id="UZAI01007489">
    <property type="protein sequence ID" value="VDO99244.1"/>
    <property type="molecule type" value="Genomic_DNA"/>
</dbReference>
<dbReference type="Proteomes" id="UP000277204">
    <property type="component" value="Unassembled WGS sequence"/>
</dbReference>
<keyword evidence="2" id="KW-1185">Reference proteome</keyword>
<dbReference type="AlphaFoldDB" id="A0A3P8AUL0"/>
<reference evidence="1 2" key="1">
    <citation type="submission" date="2018-11" db="EMBL/GenBank/DDBJ databases">
        <authorList>
            <consortium name="Pathogen Informatics"/>
        </authorList>
    </citation>
    <scope>NUCLEOTIDE SEQUENCE [LARGE SCALE GENOMIC DNA]</scope>
    <source>
        <strain evidence="1 2">Zambia</strain>
    </source>
</reference>
<name>A0A3P8AUL0_9TREM</name>
<gene>
    <name evidence="1" type="ORF">SMRZ_LOCUS12218</name>
</gene>
<sequence>MALLHSVIFDSNSGLVANCMSSVNRQSIKCCFKNPTVSVSGKGKLSFTTFCS</sequence>
<evidence type="ECO:0000313" key="2">
    <source>
        <dbReference type="Proteomes" id="UP000277204"/>
    </source>
</evidence>
<protein>
    <submittedName>
        <fullName evidence="1">Uncharacterized protein</fullName>
    </submittedName>
</protein>
<organism evidence="1 2">
    <name type="scientific">Schistosoma margrebowiei</name>
    <dbReference type="NCBI Taxonomy" id="48269"/>
    <lineage>
        <taxon>Eukaryota</taxon>
        <taxon>Metazoa</taxon>
        <taxon>Spiralia</taxon>
        <taxon>Lophotrochozoa</taxon>
        <taxon>Platyhelminthes</taxon>
        <taxon>Trematoda</taxon>
        <taxon>Digenea</taxon>
        <taxon>Strigeidida</taxon>
        <taxon>Schistosomatoidea</taxon>
        <taxon>Schistosomatidae</taxon>
        <taxon>Schistosoma</taxon>
    </lineage>
</organism>
<evidence type="ECO:0000313" key="1">
    <source>
        <dbReference type="EMBL" id="VDO99244.1"/>
    </source>
</evidence>